<accession>A0ABU6PVN1</accession>
<gene>
    <name evidence="2" type="ORF">P9847_13920</name>
</gene>
<dbReference type="EMBL" id="JARTLD010000034">
    <property type="protein sequence ID" value="MED5018402.1"/>
    <property type="molecule type" value="Genomic_DNA"/>
</dbReference>
<protein>
    <submittedName>
        <fullName evidence="2">Cytoplasmic protein</fullName>
    </submittedName>
</protein>
<dbReference type="Proteomes" id="UP001343257">
    <property type="component" value="Unassembled WGS sequence"/>
</dbReference>
<feature type="region of interest" description="Disordered" evidence="1">
    <location>
        <begin position="1"/>
        <end position="20"/>
    </location>
</feature>
<evidence type="ECO:0000313" key="3">
    <source>
        <dbReference type="Proteomes" id="UP001343257"/>
    </source>
</evidence>
<keyword evidence="3" id="KW-1185">Reference proteome</keyword>
<dbReference type="RefSeq" id="WP_328278651.1">
    <property type="nucleotide sequence ID" value="NZ_JARTLD010000034.1"/>
</dbReference>
<reference evidence="2 3" key="1">
    <citation type="submission" date="2023-03" db="EMBL/GenBank/DDBJ databases">
        <title>Bacillus Genome Sequencing.</title>
        <authorList>
            <person name="Dunlap C."/>
        </authorList>
    </citation>
    <scope>NUCLEOTIDE SEQUENCE [LARGE SCALE GENOMIC DNA]</scope>
    <source>
        <strain evidence="2 3">NRS-52</strain>
    </source>
</reference>
<name>A0ABU6PVN1_9BACL</name>
<sequence>MVTNGNAGGSRGDMKITGSGSSNGGAFNQVKIMGDAVIHGNTDCETFKCLGNAEVKGSLYAGSASCNGAMKVTDAMKGGTVKVHGEMRVASEFAVGAVNVSGELGVGGRMSAEKVKIMGEMRVNADCQMEELQVKGTVEVNGMLNAERVDIKLYGPSRLRELVGGQIIVKKSMGLPPLLGKFMPGSEGSLTAESIEGDIVVLENTKATVVRGRNVTIGPGCRIGFVEYKDEFKQDSGASVSQSAKIGP</sequence>
<feature type="compositionally biased region" description="Gly residues" evidence="1">
    <location>
        <begin position="1"/>
        <end position="11"/>
    </location>
</feature>
<comment type="caution">
    <text evidence="2">The sequence shown here is derived from an EMBL/GenBank/DDBJ whole genome shotgun (WGS) entry which is preliminary data.</text>
</comment>
<organism evidence="2 3">
    <name type="scientific">Paenibacillus chibensis</name>
    <dbReference type="NCBI Taxonomy" id="59846"/>
    <lineage>
        <taxon>Bacteria</taxon>
        <taxon>Bacillati</taxon>
        <taxon>Bacillota</taxon>
        <taxon>Bacilli</taxon>
        <taxon>Bacillales</taxon>
        <taxon>Paenibacillaceae</taxon>
        <taxon>Paenibacillus</taxon>
    </lineage>
</organism>
<evidence type="ECO:0000313" key="2">
    <source>
        <dbReference type="EMBL" id="MED5018402.1"/>
    </source>
</evidence>
<proteinExistence type="predicted"/>
<evidence type="ECO:0000256" key="1">
    <source>
        <dbReference type="SAM" id="MobiDB-lite"/>
    </source>
</evidence>